<proteinExistence type="predicted"/>
<dbReference type="SUPFAM" id="SSF46785">
    <property type="entry name" value="Winged helix' DNA-binding domain"/>
    <property type="match status" value="1"/>
</dbReference>
<feature type="domain" description="HTH gntR-type" evidence="4">
    <location>
        <begin position="18"/>
        <end position="86"/>
    </location>
</feature>
<dbReference type="Gene3D" id="1.10.10.10">
    <property type="entry name" value="Winged helix-like DNA-binding domain superfamily/Winged helix DNA-binding domain"/>
    <property type="match status" value="1"/>
</dbReference>
<sequence length="131" mass="14679">MDQPYELLPEQFQINPSLPIYEQFVEAIQRRIISGLIPPGSRLPSVRDLAAGRGVNPTTAARTYQELERMGLIVTYRGQGTFVTREDAVIGEARKVIMRKAIKEFKAAADTLGITAEQLLEFDKEDSNDIL</sequence>
<dbReference type="InterPro" id="IPR000524">
    <property type="entry name" value="Tscrpt_reg_HTH_GntR"/>
</dbReference>
<dbReference type="PANTHER" id="PTHR38445">
    <property type="entry name" value="HTH-TYPE TRANSCRIPTIONAL REPRESSOR YTRA"/>
    <property type="match status" value="1"/>
</dbReference>
<dbReference type="PANTHER" id="PTHR38445:SF9">
    <property type="entry name" value="HTH-TYPE TRANSCRIPTIONAL REPRESSOR YTRA"/>
    <property type="match status" value="1"/>
</dbReference>
<keyword evidence="1" id="KW-0805">Transcription regulation</keyword>
<protein>
    <submittedName>
        <fullName evidence="5">HTH-type transcriptional repressor YtrA</fullName>
    </submittedName>
</protein>
<evidence type="ECO:0000256" key="3">
    <source>
        <dbReference type="ARBA" id="ARBA00023163"/>
    </source>
</evidence>
<comment type="caution">
    <text evidence="5">The sequence shown here is derived from an EMBL/GenBank/DDBJ whole genome shotgun (WGS) entry which is preliminary data.</text>
</comment>
<reference evidence="5" key="1">
    <citation type="submission" date="2022-01" db="EMBL/GenBank/DDBJ databases">
        <authorList>
            <person name="Criscuolo A."/>
        </authorList>
    </citation>
    <scope>NUCLEOTIDE SEQUENCE</scope>
    <source>
        <strain evidence="5">CIP111892</strain>
    </source>
</reference>
<dbReference type="InterPro" id="IPR036390">
    <property type="entry name" value="WH_DNA-bd_sf"/>
</dbReference>
<dbReference type="InterPro" id="IPR036388">
    <property type="entry name" value="WH-like_DNA-bd_sf"/>
</dbReference>
<keyword evidence="3" id="KW-0804">Transcription</keyword>
<dbReference type="SMART" id="SM00345">
    <property type="entry name" value="HTH_GNTR"/>
    <property type="match status" value="1"/>
</dbReference>
<evidence type="ECO:0000256" key="2">
    <source>
        <dbReference type="ARBA" id="ARBA00023125"/>
    </source>
</evidence>
<evidence type="ECO:0000256" key="1">
    <source>
        <dbReference type="ARBA" id="ARBA00023015"/>
    </source>
</evidence>
<keyword evidence="6" id="KW-1185">Reference proteome</keyword>
<dbReference type="Pfam" id="PF00392">
    <property type="entry name" value="GntR"/>
    <property type="match status" value="1"/>
</dbReference>
<evidence type="ECO:0000313" key="6">
    <source>
        <dbReference type="Proteomes" id="UP000838324"/>
    </source>
</evidence>
<name>A0ABM9CGH8_9BACL</name>
<dbReference type="RefSeq" id="WP_236335473.1">
    <property type="nucleotide sequence ID" value="NZ_CAKMMG010000005.1"/>
</dbReference>
<gene>
    <name evidence="5" type="primary">ytrA_4</name>
    <name evidence="5" type="ORF">PAECIP111892_03701</name>
</gene>
<keyword evidence="2" id="KW-0238">DNA-binding</keyword>
<accession>A0ABM9CGH8</accession>
<dbReference type="EMBL" id="CAKMMG010000005">
    <property type="protein sequence ID" value="CAH1212137.1"/>
    <property type="molecule type" value="Genomic_DNA"/>
</dbReference>
<organism evidence="5 6">
    <name type="scientific">Paenibacillus auburnensis</name>
    <dbReference type="NCBI Taxonomy" id="2905649"/>
    <lineage>
        <taxon>Bacteria</taxon>
        <taxon>Bacillati</taxon>
        <taxon>Bacillota</taxon>
        <taxon>Bacilli</taxon>
        <taxon>Bacillales</taxon>
        <taxon>Paenibacillaceae</taxon>
        <taxon>Paenibacillus</taxon>
    </lineage>
</organism>
<dbReference type="Proteomes" id="UP000838324">
    <property type="component" value="Unassembled WGS sequence"/>
</dbReference>
<evidence type="ECO:0000313" key="5">
    <source>
        <dbReference type="EMBL" id="CAH1212137.1"/>
    </source>
</evidence>
<dbReference type="CDD" id="cd07377">
    <property type="entry name" value="WHTH_GntR"/>
    <property type="match status" value="1"/>
</dbReference>
<evidence type="ECO:0000259" key="4">
    <source>
        <dbReference type="PROSITE" id="PS50949"/>
    </source>
</evidence>
<dbReference type="PROSITE" id="PS50949">
    <property type="entry name" value="HTH_GNTR"/>
    <property type="match status" value="1"/>
</dbReference>